<dbReference type="AlphaFoldDB" id="A0A1E1MFL2"/>
<accession>A0A1E1MFL2</accession>
<sequence>MIRENSMIFFKHNFQETSAFKNPENLHGLIEKMHKNGVMKSSILVPSKCESFYYSHKPVYSGLESLKLSFGMENVVVGAANAFCAVSAVSPLYNALQQQNMLKGHWRDLDNIITANISEIFRGSLPVTAKQMVNRLYLCMKIPVAAFSETYRGAKPNFNHLIGRDSEETIQASSVSTHLSWYLQGEDSAERFV</sequence>
<organism evidence="1 2">
    <name type="scientific">Rhynchosporium secalis</name>
    <name type="common">Barley scald fungus</name>
    <dbReference type="NCBI Taxonomy" id="38038"/>
    <lineage>
        <taxon>Eukaryota</taxon>
        <taxon>Fungi</taxon>
        <taxon>Dikarya</taxon>
        <taxon>Ascomycota</taxon>
        <taxon>Pezizomycotina</taxon>
        <taxon>Leotiomycetes</taxon>
        <taxon>Helotiales</taxon>
        <taxon>Ploettnerulaceae</taxon>
        <taxon>Rhynchosporium</taxon>
    </lineage>
</organism>
<evidence type="ECO:0000313" key="2">
    <source>
        <dbReference type="Proteomes" id="UP000177625"/>
    </source>
</evidence>
<proteinExistence type="predicted"/>
<dbReference type="Proteomes" id="UP000177625">
    <property type="component" value="Unassembled WGS sequence"/>
</dbReference>
<evidence type="ECO:0000313" key="1">
    <source>
        <dbReference type="EMBL" id="CZT47854.1"/>
    </source>
</evidence>
<reference evidence="2" key="1">
    <citation type="submission" date="2016-03" db="EMBL/GenBank/DDBJ databases">
        <authorList>
            <person name="Guldener U."/>
        </authorList>
    </citation>
    <scope>NUCLEOTIDE SEQUENCE [LARGE SCALE GENOMIC DNA]</scope>
</reference>
<dbReference type="EMBL" id="FJVC01000310">
    <property type="protein sequence ID" value="CZT47854.1"/>
    <property type="molecule type" value="Genomic_DNA"/>
</dbReference>
<gene>
    <name evidence="1" type="ORF">RSE6_08472</name>
</gene>
<name>A0A1E1MFL2_RHYSE</name>
<protein>
    <submittedName>
        <fullName evidence="1">Uncharacterized protein</fullName>
    </submittedName>
</protein>
<keyword evidence="2" id="KW-1185">Reference proteome</keyword>